<dbReference type="EMBL" id="GBXM01053832">
    <property type="protein sequence ID" value="JAH54745.1"/>
    <property type="molecule type" value="Transcribed_RNA"/>
</dbReference>
<name>A0A0E9TPH0_ANGAN</name>
<accession>A0A0E9TPH0</accession>
<dbReference type="AlphaFoldDB" id="A0A0E9TPH0"/>
<sequence>MKILGVTFLPVSPPNLHVRLYPSKWLTALHLTLLKPKINLRHGWSNSLHISI</sequence>
<evidence type="ECO:0000313" key="1">
    <source>
        <dbReference type="EMBL" id="JAH54745.1"/>
    </source>
</evidence>
<protein>
    <submittedName>
        <fullName evidence="1">Uncharacterized protein</fullName>
    </submittedName>
</protein>
<organism evidence="1">
    <name type="scientific">Anguilla anguilla</name>
    <name type="common">European freshwater eel</name>
    <name type="synonym">Muraena anguilla</name>
    <dbReference type="NCBI Taxonomy" id="7936"/>
    <lineage>
        <taxon>Eukaryota</taxon>
        <taxon>Metazoa</taxon>
        <taxon>Chordata</taxon>
        <taxon>Craniata</taxon>
        <taxon>Vertebrata</taxon>
        <taxon>Euteleostomi</taxon>
        <taxon>Actinopterygii</taxon>
        <taxon>Neopterygii</taxon>
        <taxon>Teleostei</taxon>
        <taxon>Anguilliformes</taxon>
        <taxon>Anguillidae</taxon>
        <taxon>Anguilla</taxon>
    </lineage>
</organism>
<reference evidence="1" key="1">
    <citation type="submission" date="2014-11" db="EMBL/GenBank/DDBJ databases">
        <authorList>
            <person name="Amaro Gonzalez C."/>
        </authorList>
    </citation>
    <scope>NUCLEOTIDE SEQUENCE</scope>
</reference>
<proteinExistence type="predicted"/>
<reference evidence="1" key="2">
    <citation type="journal article" date="2015" name="Fish Shellfish Immunol.">
        <title>Early steps in the European eel (Anguilla anguilla)-Vibrio vulnificus interaction in the gills: Role of the RtxA13 toxin.</title>
        <authorList>
            <person name="Callol A."/>
            <person name="Pajuelo D."/>
            <person name="Ebbesson L."/>
            <person name="Teles M."/>
            <person name="MacKenzie S."/>
            <person name="Amaro C."/>
        </authorList>
    </citation>
    <scope>NUCLEOTIDE SEQUENCE</scope>
</reference>